<dbReference type="RefSeq" id="WP_123120652.1">
    <property type="nucleotide sequence ID" value="NZ_RJJR01000008.1"/>
</dbReference>
<comment type="caution">
    <text evidence="1">The sequence shown here is derived from an EMBL/GenBank/DDBJ whole genome shotgun (WGS) entry which is preliminary data.</text>
</comment>
<dbReference type="OrthoDB" id="964294at2"/>
<dbReference type="AlphaFoldDB" id="A0A3M9NE88"/>
<organism evidence="1 2">
    <name type="scientific">Hanamia caeni</name>
    <dbReference type="NCBI Taxonomy" id="2294116"/>
    <lineage>
        <taxon>Bacteria</taxon>
        <taxon>Pseudomonadati</taxon>
        <taxon>Bacteroidota</taxon>
        <taxon>Chitinophagia</taxon>
        <taxon>Chitinophagales</taxon>
        <taxon>Chitinophagaceae</taxon>
        <taxon>Hanamia</taxon>
    </lineage>
</organism>
<protein>
    <submittedName>
        <fullName evidence="1">Uncharacterized protein</fullName>
    </submittedName>
</protein>
<dbReference type="Proteomes" id="UP000267223">
    <property type="component" value="Unassembled WGS sequence"/>
</dbReference>
<dbReference type="EMBL" id="RJJR01000008">
    <property type="protein sequence ID" value="RNI36099.1"/>
    <property type="molecule type" value="Genomic_DNA"/>
</dbReference>
<proteinExistence type="predicted"/>
<gene>
    <name evidence="1" type="ORF">EFY79_10405</name>
</gene>
<sequence>MSTTYYLESADELNSDLLESIKAFYKSKPITITVEEDETYFKLDDEMKAILDERLKEDESTYLSGETSINLLKKKYSL</sequence>
<reference evidence="1 2" key="1">
    <citation type="submission" date="2018-11" db="EMBL/GenBank/DDBJ databases">
        <title>Draft genome sequence of Ferruginibacter sp. BO-59.</title>
        <authorList>
            <person name="Im W.T."/>
        </authorList>
    </citation>
    <scope>NUCLEOTIDE SEQUENCE [LARGE SCALE GENOMIC DNA]</scope>
    <source>
        <strain evidence="1 2">BO-59</strain>
    </source>
</reference>
<keyword evidence="2" id="KW-1185">Reference proteome</keyword>
<name>A0A3M9NE88_9BACT</name>
<accession>A0A3M9NE88</accession>
<evidence type="ECO:0000313" key="2">
    <source>
        <dbReference type="Proteomes" id="UP000267223"/>
    </source>
</evidence>
<evidence type="ECO:0000313" key="1">
    <source>
        <dbReference type="EMBL" id="RNI36099.1"/>
    </source>
</evidence>